<accession>C9XX04</accession>
<dbReference type="SMART" id="SM00052">
    <property type="entry name" value="EAL"/>
    <property type="match status" value="1"/>
</dbReference>
<gene>
    <name evidence="2" type="ordered locus">Ctu_09190</name>
</gene>
<name>C9XX04_CROTZ</name>
<dbReference type="EMBL" id="FN543093">
    <property type="protein sequence ID" value="CBA28421.1"/>
    <property type="molecule type" value="Genomic_DNA"/>
</dbReference>
<dbReference type="SUPFAM" id="SSF141868">
    <property type="entry name" value="EAL domain-like"/>
    <property type="match status" value="1"/>
</dbReference>
<dbReference type="SUPFAM" id="SSF109604">
    <property type="entry name" value="HD-domain/PDEase-like"/>
    <property type="match status" value="1"/>
</dbReference>
<dbReference type="Gene3D" id="1.10.3210.10">
    <property type="entry name" value="Hypothetical protein af1432"/>
    <property type="match status" value="1"/>
</dbReference>
<protein>
    <recommendedName>
        <fullName evidence="1">HDOD domain-containing protein</fullName>
    </recommendedName>
</protein>
<evidence type="ECO:0000259" key="1">
    <source>
        <dbReference type="PROSITE" id="PS51833"/>
    </source>
</evidence>
<dbReference type="Gene3D" id="3.20.20.450">
    <property type="entry name" value="EAL domain"/>
    <property type="match status" value="1"/>
</dbReference>
<dbReference type="InterPro" id="IPR013976">
    <property type="entry name" value="HDOD"/>
</dbReference>
<dbReference type="KEGG" id="ctu:CTU_09190"/>
<dbReference type="Proteomes" id="UP000002069">
    <property type="component" value="Chromosome"/>
</dbReference>
<dbReference type="AlphaFoldDB" id="C9XX04"/>
<dbReference type="PANTHER" id="PTHR33525:SF4">
    <property type="entry name" value="CYCLIC DI-GMP PHOSPHODIESTERASE CDGJ"/>
    <property type="match status" value="1"/>
</dbReference>
<sequence length="431" mass="49686">MSAGRELQRKLRFRQGCYVNTRLEVNMYSFIARQPIFDAALNTVAYELLYRNGLTNTFPLVTEEYATNHLLAEQFLVTPLQRLVGQHTSYINFPHEMIVNGLAQTLPAEKVVIEIHQNAAPEPELLKMVREMYYKGFRFALDNFRLSDAWANFLPYVTIIKFDIQALTPQEVSAFIRDNNISQRKLLAEKVETREQFNLYKEMGFQRFQGYFYGEPEMIKTRKLPEQQMFILQLLNEVVSANPDMRKIEELISRDVAITYKLMRYVNNIKYKINHHANADVLPFRNILYFLGLSELRRFIAILAVTHSSEPAVTELFNYSLACGRFCEMAVAHTGAEIDENDAFIAGLFSRLDIILSVPMAVLIEQITVPAIVREALLNRGGTLGALLNLYEGYEQNHWQGVTQGMKQLNMSEAQVTQLFLEAVEWGDRII</sequence>
<evidence type="ECO:0000313" key="3">
    <source>
        <dbReference type="Proteomes" id="UP000002069"/>
    </source>
</evidence>
<dbReference type="InterPro" id="IPR052340">
    <property type="entry name" value="RNase_Y/CdgJ"/>
</dbReference>
<proteinExistence type="predicted"/>
<organism evidence="2 3">
    <name type="scientific">Cronobacter turicensis (strain DSM 18703 / CCUG 55852 / LMG 23827 / z3032)</name>
    <dbReference type="NCBI Taxonomy" id="693216"/>
    <lineage>
        <taxon>Bacteria</taxon>
        <taxon>Pseudomonadati</taxon>
        <taxon>Pseudomonadota</taxon>
        <taxon>Gammaproteobacteria</taxon>
        <taxon>Enterobacterales</taxon>
        <taxon>Enterobacteriaceae</taxon>
        <taxon>Cronobacter</taxon>
    </lineage>
</organism>
<dbReference type="Pfam" id="PF00563">
    <property type="entry name" value="EAL"/>
    <property type="match status" value="1"/>
</dbReference>
<dbReference type="InterPro" id="IPR014408">
    <property type="entry name" value="dGMP_Pdiesterase_EAL/HD-GYP"/>
</dbReference>
<dbReference type="PANTHER" id="PTHR33525">
    <property type="match status" value="1"/>
</dbReference>
<reference evidence="2 3" key="1">
    <citation type="journal article" date="2010" name="J. Bacteriol.">
        <title>Complete Genome Sequence of Cronobacter turicensis LMG 23827, a foodborne pathogen causing deaths in neonates.</title>
        <authorList>
            <person name="Stephan R."/>
            <person name="Lehner A."/>
            <person name="Tischler P."/>
            <person name="Rattei T."/>
        </authorList>
    </citation>
    <scope>NUCLEOTIDE SEQUENCE [LARGE SCALE GENOMIC DNA]</scope>
    <source>
        <strain evidence="3">DSM 18703 / CCUG 55852 / LMG 23827 / z3032</strain>
    </source>
</reference>
<dbReference type="InterPro" id="IPR001633">
    <property type="entry name" value="EAL_dom"/>
</dbReference>
<dbReference type="PROSITE" id="PS51833">
    <property type="entry name" value="HDOD"/>
    <property type="match status" value="1"/>
</dbReference>
<evidence type="ECO:0000313" key="2">
    <source>
        <dbReference type="EMBL" id="CBA28421.1"/>
    </source>
</evidence>
<dbReference type="InterPro" id="IPR035919">
    <property type="entry name" value="EAL_sf"/>
</dbReference>
<reference evidence="3" key="2">
    <citation type="journal article" date="2011" name="J. Bacteriol.">
        <title>Complete genome sequence of Cronobacter turicensis LMG 23827, a food-borne pathogen causing deaths in neonates.</title>
        <authorList>
            <person name="Stephan R."/>
            <person name="Lehner A."/>
            <person name="Tischler P."/>
            <person name="Rattei T."/>
        </authorList>
    </citation>
    <scope>NUCLEOTIDE SEQUENCE [LARGE SCALE GENOMIC DNA]</scope>
    <source>
        <strain evidence="3">DSM 18703 / CCUG 55852 / LMG 23827 / z3032</strain>
    </source>
</reference>
<dbReference type="PIRSF" id="PIRSF003180">
    <property type="entry name" value="DiGMPpdiest_YuxH"/>
    <property type="match status" value="1"/>
</dbReference>
<dbReference type="Pfam" id="PF08668">
    <property type="entry name" value="HDOD"/>
    <property type="match status" value="1"/>
</dbReference>
<dbReference type="HOGENOM" id="CLU_044951_2_0_6"/>
<dbReference type="PATRIC" id="fig|693216.3.peg.878"/>
<feature type="domain" description="HDOD" evidence="1">
    <location>
        <begin position="224"/>
        <end position="415"/>
    </location>
</feature>
<keyword evidence="3" id="KW-1185">Reference proteome</keyword>